<gene>
    <name evidence="6" type="ORF">BVC71_12160</name>
</gene>
<evidence type="ECO:0000256" key="3">
    <source>
        <dbReference type="PROSITE-ProRule" id="PRU00284"/>
    </source>
</evidence>
<dbReference type="Gene3D" id="1.10.490.10">
    <property type="entry name" value="Globins"/>
    <property type="match status" value="1"/>
</dbReference>
<dbReference type="PANTHER" id="PTHR32089">
    <property type="entry name" value="METHYL-ACCEPTING CHEMOTAXIS PROTEIN MCPB"/>
    <property type="match status" value="1"/>
</dbReference>
<dbReference type="InterPro" id="IPR044398">
    <property type="entry name" value="Globin-sensor_dom"/>
</dbReference>
<dbReference type="SUPFAM" id="SSF58104">
    <property type="entry name" value="Methyl-accepting chemotaxis protein (MCP) signaling domain"/>
    <property type="match status" value="1"/>
</dbReference>
<evidence type="ECO:0000259" key="5">
    <source>
        <dbReference type="PROSITE" id="PS50111"/>
    </source>
</evidence>
<dbReference type="GO" id="GO:0020037">
    <property type="term" value="F:heme binding"/>
    <property type="evidence" value="ECO:0007669"/>
    <property type="project" value="InterPro"/>
</dbReference>
<evidence type="ECO:0000313" key="6">
    <source>
        <dbReference type="EMBL" id="OUD08678.1"/>
    </source>
</evidence>
<dbReference type="Pfam" id="PF00015">
    <property type="entry name" value="MCPsignal"/>
    <property type="match status" value="1"/>
</dbReference>
<dbReference type="GO" id="GO:0019825">
    <property type="term" value="F:oxygen binding"/>
    <property type="evidence" value="ECO:0007669"/>
    <property type="project" value="InterPro"/>
</dbReference>
<dbReference type="Pfam" id="PF11563">
    <property type="entry name" value="Protoglobin"/>
    <property type="match status" value="1"/>
</dbReference>
<dbReference type="InterPro" id="IPR004090">
    <property type="entry name" value="Chemotax_Me-accpt_rcpt"/>
</dbReference>
<feature type="domain" description="Methyl-accepting transducer" evidence="5">
    <location>
        <begin position="186"/>
        <end position="349"/>
    </location>
</feature>
<dbReference type="InterPro" id="IPR009050">
    <property type="entry name" value="Globin-like_sf"/>
</dbReference>
<dbReference type="PANTHER" id="PTHR32089:SF112">
    <property type="entry name" value="LYSOZYME-LIKE PROTEIN-RELATED"/>
    <property type="match status" value="1"/>
</dbReference>
<dbReference type="InterPro" id="IPR004089">
    <property type="entry name" value="MCPsignal_dom"/>
</dbReference>
<accession>A0A251WX26</accession>
<keyword evidence="4" id="KW-0175">Coiled coil</keyword>
<dbReference type="GO" id="GO:0016020">
    <property type="term" value="C:membrane"/>
    <property type="evidence" value="ECO:0007669"/>
    <property type="project" value="InterPro"/>
</dbReference>
<evidence type="ECO:0000313" key="7">
    <source>
        <dbReference type="Proteomes" id="UP000194664"/>
    </source>
</evidence>
<evidence type="ECO:0000256" key="1">
    <source>
        <dbReference type="ARBA" id="ARBA00023224"/>
    </source>
</evidence>
<sequence>MLDSGHINKDLIQKRLAMHGLTGQEVALLRRNSHKFIAAIPKAIEALLTVVGQHDKYGDYFAKNPGALEKTGQRMTEHWTYVANCDFNDGYVASVKRIASIHTRINLDPHLQLAGYTHMRAAFIEHAADRGLLGQRNQKLANAISRVVTLDMDLSLSLYLESKTNENEELRRQLSNDFSQKLGGIVDTLAGSAQQTSSSVQEASEAASELFASMNEIREKMGHAASVSETAASLADSANSQVTRLAEQVDTISEAVHMISEIANKTNLLALNASIEAARAGTVGRGFNVVAGEVKNLAAQTTQVTEKINGQIASIRKETDQAVNNVNCILSQVNEMTHASETVKHALTEQGTRLGTIIRTSVDQSRIGSQNVAEQANSLRQTAERFLKGIVSLGRS</sequence>
<dbReference type="EMBL" id="MSPP01000004">
    <property type="protein sequence ID" value="OUD08678.1"/>
    <property type="molecule type" value="Genomic_DNA"/>
</dbReference>
<protein>
    <recommendedName>
        <fullName evidence="5">Methyl-accepting transducer domain-containing protein</fullName>
    </recommendedName>
</protein>
<feature type="coiled-coil region" evidence="4">
    <location>
        <begin position="160"/>
        <end position="220"/>
    </location>
</feature>
<dbReference type="InterPro" id="IPR039379">
    <property type="entry name" value="Protoglobin_sensor_dom"/>
</dbReference>
<dbReference type="Gene3D" id="1.10.287.950">
    <property type="entry name" value="Methyl-accepting chemotaxis protein"/>
    <property type="match status" value="1"/>
</dbReference>
<proteinExistence type="inferred from homology"/>
<dbReference type="Proteomes" id="UP000194664">
    <property type="component" value="Unassembled WGS sequence"/>
</dbReference>
<keyword evidence="1 3" id="KW-0807">Transducer</keyword>
<organism evidence="6 7">
    <name type="scientific">Marivivens niveibacter</name>
    <dbReference type="NCBI Taxonomy" id="1930667"/>
    <lineage>
        <taxon>Bacteria</taxon>
        <taxon>Pseudomonadati</taxon>
        <taxon>Pseudomonadota</taxon>
        <taxon>Alphaproteobacteria</taxon>
        <taxon>Rhodobacterales</taxon>
        <taxon>Paracoccaceae</taxon>
        <taxon>Marivivens group</taxon>
        <taxon>Marivivens</taxon>
    </lineage>
</organism>
<dbReference type="PROSITE" id="PS50111">
    <property type="entry name" value="CHEMOTAXIS_TRANSDUC_2"/>
    <property type="match status" value="1"/>
</dbReference>
<dbReference type="PRINTS" id="PR00260">
    <property type="entry name" value="CHEMTRNSDUCR"/>
</dbReference>
<dbReference type="RefSeq" id="WP_086451948.1">
    <property type="nucleotide sequence ID" value="NZ_MSPP01000004.1"/>
</dbReference>
<dbReference type="GO" id="GO:0006935">
    <property type="term" value="P:chemotaxis"/>
    <property type="evidence" value="ECO:0007669"/>
    <property type="project" value="InterPro"/>
</dbReference>
<dbReference type="OrthoDB" id="4514964at2"/>
<comment type="caution">
    <text evidence="6">The sequence shown here is derived from an EMBL/GenBank/DDBJ whole genome shotgun (WGS) entry which is preliminary data.</text>
</comment>
<evidence type="ECO:0000256" key="4">
    <source>
        <dbReference type="SAM" id="Coils"/>
    </source>
</evidence>
<dbReference type="AlphaFoldDB" id="A0A251WX26"/>
<keyword evidence="7" id="KW-1185">Reference proteome</keyword>
<name>A0A251WX26_9RHOB</name>
<reference evidence="6 7" key="1">
    <citation type="submission" date="2016-12" db="EMBL/GenBank/DDBJ databases">
        <title>The draft genome sequence of HSLHS2.</title>
        <authorList>
            <person name="Hu D."/>
            <person name="Wang L."/>
            <person name="Shao Z."/>
        </authorList>
    </citation>
    <scope>NUCLEOTIDE SEQUENCE [LARGE SCALE GENOMIC DNA]</scope>
    <source>
        <strain evidence="6">MCCC 1A06712</strain>
    </source>
</reference>
<dbReference type="GO" id="GO:0004888">
    <property type="term" value="F:transmembrane signaling receptor activity"/>
    <property type="evidence" value="ECO:0007669"/>
    <property type="project" value="InterPro"/>
</dbReference>
<evidence type="ECO:0000256" key="2">
    <source>
        <dbReference type="ARBA" id="ARBA00029447"/>
    </source>
</evidence>
<dbReference type="CDD" id="cd01068">
    <property type="entry name" value="globin_sensor"/>
    <property type="match status" value="1"/>
</dbReference>
<dbReference type="GO" id="GO:0007165">
    <property type="term" value="P:signal transduction"/>
    <property type="evidence" value="ECO:0007669"/>
    <property type="project" value="UniProtKB-KW"/>
</dbReference>
<dbReference type="SMART" id="SM00283">
    <property type="entry name" value="MA"/>
    <property type="match status" value="1"/>
</dbReference>
<dbReference type="SUPFAM" id="SSF46458">
    <property type="entry name" value="Globin-like"/>
    <property type="match status" value="1"/>
</dbReference>
<dbReference type="InterPro" id="IPR012292">
    <property type="entry name" value="Globin/Proto"/>
</dbReference>
<comment type="similarity">
    <text evidence="2">Belongs to the methyl-accepting chemotaxis (MCP) protein family.</text>
</comment>